<evidence type="ECO:0000313" key="2">
    <source>
        <dbReference type="Proteomes" id="UP000287352"/>
    </source>
</evidence>
<dbReference type="AlphaFoldDB" id="A0A401ZZH4"/>
<protein>
    <submittedName>
        <fullName evidence="1">Uncharacterized protein</fullName>
    </submittedName>
</protein>
<name>A0A401ZZH4_9CHLR</name>
<dbReference type="Proteomes" id="UP000287352">
    <property type="component" value="Unassembled WGS sequence"/>
</dbReference>
<evidence type="ECO:0000313" key="1">
    <source>
        <dbReference type="EMBL" id="GCE12258.1"/>
    </source>
</evidence>
<dbReference type="EMBL" id="BIFR01000001">
    <property type="protein sequence ID" value="GCE12258.1"/>
    <property type="molecule type" value="Genomic_DNA"/>
</dbReference>
<accession>A0A401ZZH4</accession>
<dbReference type="InterPro" id="IPR025101">
    <property type="entry name" value="DUF4012"/>
</dbReference>
<dbReference type="Pfam" id="PF13196">
    <property type="entry name" value="DUF4012"/>
    <property type="match status" value="1"/>
</dbReference>
<gene>
    <name evidence="1" type="ORF">KTT_21170</name>
</gene>
<keyword evidence="2" id="KW-1185">Reference proteome</keyword>
<organism evidence="1 2">
    <name type="scientific">Tengunoibacter tsumagoiensis</name>
    <dbReference type="NCBI Taxonomy" id="2014871"/>
    <lineage>
        <taxon>Bacteria</taxon>
        <taxon>Bacillati</taxon>
        <taxon>Chloroflexota</taxon>
        <taxon>Ktedonobacteria</taxon>
        <taxon>Ktedonobacterales</taxon>
        <taxon>Dictyobacteraceae</taxon>
        <taxon>Tengunoibacter</taxon>
    </lineage>
</organism>
<sequence length="720" mass="78978">MRQRYSQLSTRRKALLIVLLIAILLPSFSIIIEGISGLLLYNHVRSGIAHLKAAQNAFSGGEKDDASKYFDPTRLKQAQSEINAAHDDFVSVRDDLDQDAGIGLVGLFLPSQIKAARALGHIGVDATEAGQIFIKTAINQGPTLQPALKNPLGGDELAPKPYLTQAGFKEIMSDLDAIAPLVHDMNIQSQGVSLSGLPLSSDQQKQLQSILPILPVLDNALGQIRGMSDELSWILGIDQQRTFLVEPMDRAELRATGGFTGQFGELALSGGHMSPLKLKNIGQFEEVHPNVPIDPVFYKVSGQTAPDPFTWWPIGNFGLRDANVSADFPTSAKIMMDRYTYDFDRPLDGIIIFTPTLIKHVLHATGPITIDQYNETITEQNLEDRLHYYQLNNDGIRKAELIEHEENTEIARKLFTQRVTQTLMKTVQKLPPDKLVALGNEMLVAMKEKDLQAYFTNPQVEALLGKFGSTASMDRSNNHDGLFLVQTNLSANKASQFTTTSIQDSITLDDKGGATHNVQLTLDYQKKGDVYGPDTYHDYIRFYTPTTSKLLDGNGFSERGRAFCAGAGEGYKVCKPDVFGDGSLVCQPPIKLGYATSTINDPYVSNDNIHPVEVTGPPTNKVSDEEGRNMYAGWAIIPANCTLKMTLSWYVPPSGQQPYTFLMQNQASITAQVDLTVKPAAGTCGASKPEDLHYKGTTNGQDTTFVLNQQGSSCSFQLKN</sequence>
<comment type="caution">
    <text evidence="1">The sequence shown here is derived from an EMBL/GenBank/DDBJ whole genome shotgun (WGS) entry which is preliminary data.</text>
</comment>
<reference evidence="2" key="1">
    <citation type="submission" date="2018-12" db="EMBL/GenBank/DDBJ databases">
        <title>Tengunoibacter tsumagoiensis gen. nov., sp. nov., Dictyobacter kobayashii sp. nov., D. alpinus sp. nov., and D. joshuensis sp. nov. and description of Dictyobacteraceae fam. nov. within the order Ktedonobacterales isolated from Tengu-no-mugimeshi.</title>
        <authorList>
            <person name="Wang C.M."/>
            <person name="Zheng Y."/>
            <person name="Sakai Y."/>
            <person name="Toyoda A."/>
            <person name="Minakuchi Y."/>
            <person name="Abe K."/>
            <person name="Yokota A."/>
            <person name="Yabe S."/>
        </authorList>
    </citation>
    <scope>NUCLEOTIDE SEQUENCE [LARGE SCALE GENOMIC DNA]</scope>
    <source>
        <strain evidence="2">Uno3</strain>
    </source>
</reference>
<proteinExistence type="predicted"/>